<keyword evidence="4" id="KW-1185">Reference proteome</keyword>
<dbReference type="RefSeq" id="WP_101463336.1">
    <property type="nucleotide sequence ID" value="NZ_PJMW01000001.1"/>
</dbReference>
<organism evidence="3 4">
    <name type="scientific">Nocardia fluminea</name>
    <dbReference type="NCBI Taxonomy" id="134984"/>
    <lineage>
        <taxon>Bacteria</taxon>
        <taxon>Bacillati</taxon>
        <taxon>Actinomycetota</taxon>
        <taxon>Actinomycetes</taxon>
        <taxon>Mycobacteriales</taxon>
        <taxon>Nocardiaceae</taxon>
        <taxon>Nocardia</taxon>
    </lineage>
</organism>
<comment type="caution">
    <text evidence="3">The sequence shown here is derived from an EMBL/GenBank/DDBJ whole genome shotgun (WGS) entry which is preliminary data.</text>
</comment>
<dbReference type="InterPro" id="IPR005123">
    <property type="entry name" value="Oxoglu/Fe-dep_dioxygenase_dom"/>
</dbReference>
<comment type="similarity">
    <text evidence="1">Belongs to the iron/ascorbate-dependent oxidoreductase family.</text>
</comment>
<dbReference type="Pfam" id="PF13640">
    <property type="entry name" value="2OG-FeII_Oxy_3"/>
    <property type="match status" value="1"/>
</dbReference>
<dbReference type="EMBL" id="PJMW01000001">
    <property type="protein sequence ID" value="PKV98959.1"/>
    <property type="molecule type" value="Genomic_DNA"/>
</dbReference>
<evidence type="ECO:0000259" key="2">
    <source>
        <dbReference type="PROSITE" id="PS51471"/>
    </source>
</evidence>
<gene>
    <name evidence="3" type="ORF">ATK86_0996</name>
</gene>
<dbReference type="PROSITE" id="PS51471">
    <property type="entry name" value="FE2OG_OXY"/>
    <property type="match status" value="1"/>
</dbReference>
<dbReference type="Proteomes" id="UP000233766">
    <property type="component" value="Unassembled WGS sequence"/>
</dbReference>
<feature type="domain" description="Fe2OG dioxygenase" evidence="2">
    <location>
        <begin position="115"/>
        <end position="233"/>
    </location>
</feature>
<dbReference type="AlphaFoldDB" id="A0A2N3WYM6"/>
<dbReference type="InterPro" id="IPR044862">
    <property type="entry name" value="Pro_4_hyd_alph_FE2OG_OXY"/>
</dbReference>
<dbReference type="OrthoDB" id="4547094at2"/>
<dbReference type="GO" id="GO:0046872">
    <property type="term" value="F:metal ion binding"/>
    <property type="evidence" value="ECO:0007669"/>
    <property type="project" value="UniProtKB-KW"/>
</dbReference>
<evidence type="ECO:0000313" key="4">
    <source>
        <dbReference type="Proteomes" id="UP000233766"/>
    </source>
</evidence>
<accession>A0A2N3WYM6</accession>
<dbReference type="Gene3D" id="2.60.120.620">
    <property type="entry name" value="q2cbj1_9rhob like domain"/>
    <property type="match status" value="1"/>
</dbReference>
<evidence type="ECO:0000256" key="1">
    <source>
        <dbReference type="RuleBase" id="RU003682"/>
    </source>
</evidence>
<keyword evidence="1" id="KW-0560">Oxidoreductase</keyword>
<evidence type="ECO:0000313" key="3">
    <source>
        <dbReference type="EMBL" id="PKV98959.1"/>
    </source>
</evidence>
<protein>
    <submittedName>
        <fullName evidence="3">2-oxoglutarate-Fe(II)-dependent oxygenase superfamily protein</fullName>
    </submittedName>
</protein>
<reference evidence="3 4" key="1">
    <citation type="submission" date="2017-12" db="EMBL/GenBank/DDBJ databases">
        <title>Sequencing the genomes of 1000 Actinobacteria strains.</title>
        <authorList>
            <person name="Klenk H.-P."/>
        </authorList>
    </citation>
    <scope>NUCLEOTIDE SEQUENCE [LARGE SCALE GENOMIC DNA]</scope>
    <source>
        <strain evidence="3 4">DSM 44489</strain>
    </source>
</reference>
<proteinExistence type="inferred from homology"/>
<name>A0A2N3WYM6_9NOCA</name>
<dbReference type="GO" id="GO:0016491">
    <property type="term" value="F:oxidoreductase activity"/>
    <property type="evidence" value="ECO:0007669"/>
    <property type="project" value="UniProtKB-KW"/>
</dbReference>
<keyword evidence="1" id="KW-0479">Metal-binding</keyword>
<keyword evidence="1" id="KW-0408">Iron</keyword>
<sequence>MRLAEFDLTASPVEVGECVVGDVARLDGELAAVRVCDVLSAGHAQALSHHLAEELVYAREQIGDTKRVSRAVRQGELPDSPIVTRRPPLPDASSALALFTGQWWLEQLSRWFDAPLEVLRPPSPYRMDAGDYVRPHDDCPAPEFRLSVTFNLTQWWRPAHGGETSVGTVGHVAEFDDPEWYFPRKVWTMGTQRRSFVPQFNSALLLPLSPARVHEVLPVTQGPRYSITTLYGTVG</sequence>